<evidence type="ECO:0000256" key="1">
    <source>
        <dbReference type="SAM" id="Phobius"/>
    </source>
</evidence>
<feature type="transmembrane region" description="Helical" evidence="1">
    <location>
        <begin position="6"/>
        <end position="24"/>
    </location>
</feature>
<evidence type="ECO:0000313" key="2">
    <source>
        <dbReference type="EMBL" id="QHJ12885.1"/>
    </source>
</evidence>
<dbReference type="Proteomes" id="UP000464524">
    <property type="component" value="Chromosome"/>
</dbReference>
<keyword evidence="1" id="KW-0812">Transmembrane</keyword>
<dbReference type="KEGG" id="pmes:FX988_03143"/>
<dbReference type="AlphaFoldDB" id="A0A857JLD8"/>
<gene>
    <name evidence="2" type="ORF">FX988_03143</name>
</gene>
<keyword evidence="1" id="KW-1133">Transmembrane helix</keyword>
<proteinExistence type="predicted"/>
<accession>A0A857JLD8</accession>
<dbReference type="EMBL" id="CP047656">
    <property type="protein sequence ID" value="QHJ12885.1"/>
    <property type="molecule type" value="Genomic_DNA"/>
</dbReference>
<keyword evidence="1" id="KW-0472">Membrane</keyword>
<sequence length="75" mass="8595">MGQQIGWSAAFTKYVLYFALRAILRMFKMIPDHFVLLTSFGCWKEVRRAEGRGLEKGMDAISEAHKVHAVHNVDN</sequence>
<evidence type="ECO:0000313" key="3">
    <source>
        <dbReference type="Proteomes" id="UP000464524"/>
    </source>
</evidence>
<organism evidence="2 3">
    <name type="scientific">Paraglaciecola mesophila</name>
    <dbReference type="NCBI Taxonomy" id="197222"/>
    <lineage>
        <taxon>Bacteria</taxon>
        <taxon>Pseudomonadati</taxon>
        <taxon>Pseudomonadota</taxon>
        <taxon>Gammaproteobacteria</taxon>
        <taxon>Alteromonadales</taxon>
        <taxon>Alteromonadaceae</taxon>
        <taxon>Paraglaciecola</taxon>
    </lineage>
</organism>
<reference evidence="2 3" key="1">
    <citation type="submission" date="2019-12" db="EMBL/GenBank/DDBJ databases">
        <title>Genome sequencing and assembly of endphytes of Porphyra tenera.</title>
        <authorList>
            <person name="Park J.M."/>
            <person name="Shin R."/>
            <person name="Jo S.H."/>
        </authorList>
    </citation>
    <scope>NUCLEOTIDE SEQUENCE [LARGE SCALE GENOMIC DNA]</scope>
    <source>
        <strain evidence="2 3">GPM4</strain>
    </source>
</reference>
<name>A0A857JLD8_9ALTE</name>
<protein>
    <submittedName>
        <fullName evidence="2">Uncharacterized protein</fullName>
    </submittedName>
</protein>
<keyword evidence="3" id="KW-1185">Reference proteome</keyword>